<dbReference type="InterPro" id="IPR001173">
    <property type="entry name" value="Glyco_trans_2-like"/>
</dbReference>
<dbReference type="Pfam" id="PF00535">
    <property type="entry name" value="Glycos_transf_2"/>
    <property type="match status" value="1"/>
</dbReference>
<dbReference type="RefSeq" id="WP_118218031.1">
    <property type="nucleotide sequence ID" value="NZ_JAQEAW010000001.1"/>
</dbReference>
<evidence type="ECO:0000313" key="5">
    <source>
        <dbReference type="Proteomes" id="UP000284495"/>
    </source>
</evidence>
<keyword evidence="1" id="KW-0328">Glycosyltransferase</keyword>
<dbReference type="PANTHER" id="PTHR22916:SF51">
    <property type="entry name" value="GLYCOSYLTRANSFERASE EPSH-RELATED"/>
    <property type="match status" value="1"/>
</dbReference>
<gene>
    <name evidence="4" type="ORF">DW027_05600</name>
</gene>
<accession>A0A415KUP8</accession>
<evidence type="ECO:0000313" key="4">
    <source>
        <dbReference type="EMBL" id="RHL39961.1"/>
    </source>
</evidence>
<dbReference type="CDD" id="cd00761">
    <property type="entry name" value="Glyco_tranf_GTA_type"/>
    <property type="match status" value="1"/>
</dbReference>
<dbReference type="Gene3D" id="3.90.550.10">
    <property type="entry name" value="Spore Coat Polysaccharide Biosynthesis Protein SpsA, Chain A"/>
    <property type="match status" value="1"/>
</dbReference>
<feature type="domain" description="Glycosyltransferase 2-like" evidence="3">
    <location>
        <begin position="8"/>
        <end position="151"/>
    </location>
</feature>
<dbReference type="GO" id="GO:0016758">
    <property type="term" value="F:hexosyltransferase activity"/>
    <property type="evidence" value="ECO:0007669"/>
    <property type="project" value="UniProtKB-ARBA"/>
</dbReference>
<name>A0A415KUP8_9BACE</name>
<keyword evidence="2 4" id="KW-0808">Transferase</keyword>
<organism evidence="4 5">
    <name type="scientific">Bacteroides xylanisolvens</name>
    <dbReference type="NCBI Taxonomy" id="371601"/>
    <lineage>
        <taxon>Bacteria</taxon>
        <taxon>Pseudomonadati</taxon>
        <taxon>Bacteroidota</taxon>
        <taxon>Bacteroidia</taxon>
        <taxon>Bacteroidales</taxon>
        <taxon>Bacteroidaceae</taxon>
        <taxon>Bacteroides</taxon>
    </lineage>
</organism>
<evidence type="ECO:0000256" key="2">
    <source>
        <dbReference type="ARBA" id="ARBA00022679"/>
    </source>
</evidence>
<evidence type="ECO:0000256" key="1">
    <source>
        <dbReference type="ARBA" id="ARBA00022676"/>
    </source>
</evidence>
<dbReference type="InterPro" id="IPR029044">
    <property type="entry name" value="Nucleotide-diphossugar_trans"/>
</dbReference>
<dbReference type="AlphaFoldDB" id="A0A415KUP8"/>
<dbReference type="SUPFAM" id="SSF53448">
    <property type="entry name" value="Nucleotide-diphospho-sugar transferases"/>
    <property type="match status" value="1"/>
</dbReference>
<dbReference type="PANTHER" id="PTHR22916">
    <property type="entry name" value="GLYCOSYLTRANSFERASE"/>
    <property type="match status" value="1"/>
</dbReference>
<reference evidence="4 5" key="1">
    <citation type="submission" date="2018-08" db="EMBL/GenBank/DDBJ databases">
        <title>A genome reference for cultivated species of the human gut microbiota.</title>
        <authorList>
            <person name="Zou Y."/>
            <person name="Xue W."/>
            <person name="Luo G."/>
        </authorList>
    </citation>
    <scope>NUCLEOTIDE SEQUENCE [LARGE SCALE GENOMIC DNA]</scope>
    <source>
        <strain evidence="4 5">AF38-2</strain>
    </source>
</reference>
<protein>
    <submittedName>
        <fullName evidence="4">Glycosyltransferase</fullName>
    </submittedName>
</protein>
<sequence>MKQNPKLSIIVPIYNVEKYLDQCIQSLFRQTLRNIEIILVDDESPDTCPQMCDDYAKKDDRVKVVHKKNSGLGYARNSGLAVAQGEYITFLDSDDYVDDDAYEILCSLADENQLDMLRFKCNRFRDNGEASVARYDAPFSVYSSKEEIRKIALYLFDSTDRYLSNDKIPTGGSSCMAIYRGAIINKYNIRFVSEREYISEDYIFNFQFYQLSRKIGYLPNSYYHYRVNPNSLTRGLQLDKIHKAEIYTNYIISLILGNGYDEKNTVFAFNYYLGMARGVTKNVFVSNLSLLEKRKWFLKQMSDAYFQEVSAKYPVATLPWKQRLCQWGMKHRLFFFCYFLLIIFNKIRKNQYK</sequence>
<evidence type="ECO:0000259" key="3">
    <source>
        <dbReference type="Pfam" id="PF00535"/>
    </source>
</evidence>
<proteinExistence type="predicted"/>
<dbReference type="Proteomes" id="UP000284495">
    <property type="component" value="Unassembled WGS sequence"/>
</dbReference>
<comment type="caution">
    <text evidence="4">The sequence shown here is derived from an EMBL/GenBank/DDBJ whole genome shotgun (WGS) entry which is preliminary data.</text>
</comment>
<dbReference type="EMBL" id="QROO01000006">
    <property type="protein sequence ID" value="RHL39961.1"/>
    <property type="molecule type" value="Genomic_DNA"/>
</dbReference>